<name>A0A501WQA5_9RHOB</name>
<accession>A0A501WQA5</accession>
<comment type="catalytic activity">
    <reaction evidence="1">
        <text>Hydrolyzes the link between N-acetylmuramoyl residues and L-amino acid residues in certain cell-wall glycopeptides.</text>
        <dbReference type="EC" id="3.5.1.28"/>
    </reaction>
</comment>
<dbReference type="GO" id="GO:0009254">
    <property type="term" value="P:peptidoglycan turnover"/>
    <property type="evidence" value="ECO:0007669"/>
    <property type="project" value="TreeGrafter"/>
</dbReference>
<keyword evidence="7" id="KW-1185">Reference proteome</keyword>
<dbReference type="InterPro" id="IPR036505">
    <property type="entry name" value="Amidase/PGRP_sf"/>
</dbReference>
<dbReference type="PANTHER" id="PTHR30417">
    <property type="entry name" value="N-ACETYLMURAMOYL-L-ALANINE AMIDASE AMID"/>
    <property type="match status" value="1"/>
</dbReference>
<dbReference type="AlphaFoldDB" id="A0A501WQA5"/>
<evidence type="ECO:0000256" key="3">
    <source>
        <dbReference type="ARBA" id="ARBA00022801"/>
    </source>
</evidence>
<proteinExistence type="predicted"/>
<dbReference type="OrthoDB" id="9794842at2"/>
<reference evidence="6 7" key="1">
    <citation type="submission" date="2019-06" db="EMBL/GenBank/DDBJ databases">
        <title>A novel bacterium of genus Amaricoccus, isolated from marine sediment.</title>
        <authorList>
            <person name="Huang H."/>
            <person name="Mo K."/>
            <person name="Hu Y."/>
        </authorList>
    </citation>
    <scope>NUCLEOTIDE SEQUENCE [LARGE SCALE GENOMIC DNA]</scope>
    <source>
        <strain evidence="6 7">HB172011</strain>
    </source>
</reference>
<dbReference type="SMART" id="SM00644">
    <property type="entry name" value="Ami_2"/>
    <property type="match status" value="1"/>
</dbReference>
<dbReference type="GO" id="GO:0019867">
    <property type="term" value="C:outer membrane"/>
    <property type="evidence" value="ECO:0007669"/>
    <property type="project" value="TreeGrafter"/>
</dbReference>
<evidence type="ECO:0000313" key="6">
    <source>
        <dbReference type="EMBL" id="TPE50515.1"/>
    </source>
</evidence>
<dbReference type="GO" id="GO:0071555">
    <property type="term" value="P:cell wall organization"/>
    <property type="evidence" value="ECO:0007669"/>
    <property type="project" value="UniProtKB-KW"/>
</dbReference>
<dbReference type="InterPro" id="IPR002502">
    <property type="entry name" value="Amidase_domain"/>
</dbReference>
<evidence type="ECO:0000259" key="5">
    <source>
        <dbReference type="SMART" id="SM00644"/>
    </source>
</evidence>
<dbReference type="InterPro" id="IPR051206">
    <property type="entry name" value="NAMLAA_amidase_2"/>
</dbReference>
<dbReference type="Gene3D" id="3.40.80.10">
    <property type="entry name" value="Peptidoglycan recognition protein-like"/>
    <property type="match status" value="1"/>
</dbReference>
<evidence type="ECO:0000256" key="2">
    <source>
        <dbReference type="ARBA" id="ARBA00011901"/>
    </source>
</evidence>
<dbReference type="GO" id="GO:0009253">
    <property type="term" value="P:peptidoglycan catabolic process"/>
    <property type="evidence" value="ECO:0007669"/>
    <property type="project" value="InterPro"/>
</dbReference>
<dbReference type="Proteomes" id="UP000319255">
    <property type="component" value="Unassembled WGS sequence"/>
</dbReference>
<dbReference type="EMBL" id="VFRP01000010">
    <property type="protein sequence ID" value="TPE50515.1"/>
    <property type="molecule type" value="Genomic_DNA"/>
</dbReference>
<dbReference type="SUPFAM" id="SSF55846">
    <property type="entry name" value="N-acetylmuramoyl-L-alanine amidase-like"/>
    <property type="match status" value="1"/>
</dbReference>
<dbReference type="PANTHER" id="PTHR30417:SF1">
    <property type="entry name" value="N-ACETYLMURAMOYL-L-ALANINE AMIDASE AMID"/>
    <property type="match status" value="1"/>
</dbReference>
<evidence type="ECO:0000313" key="7">
    <source>
        <dbReference type="Proteomes" id="UP000319255"/>
    </source>
</evidence>
<keyword evidence="4" id="KW-0961">Cell wall biogenesis/degradation</keyword>
<evidence type="ECO:0000256" key="4">
    <source>
        <dbReference type="ARBA" id="ARBA00023316"/>
    </source>
</evidence>
<dbReference type="CDD" id="cd06583">
    <property type="entry name" value="PGRP"/>
    <property type="match status" value="1"/>
</dbReference>
<organism evidence="6 7">
    <name type="scientific">Amaricoccus solimangrovi</name>
    <dbReference type="NCBI Taxonomy" id="2589815"/>
    <lineage>
        <taxon>Bacteria</taxon>
        <taxon>Pseudomonadati</taxon>
        <taxon>Pseudomonadota</taxon>
        <taxon>Alphaproteobacteria</taxon>
        <taxon>Rhodobacterales</taxon>
        <taxon>Paracoccaceae</taxon>
        <taxon>Amaricoccus</taxon>
    </lineage>
</organism>
<feature type="domain" description="N-acetylmuramoyl-L-alanine amidase" evidence="5">
    <location>
        <begin position="18"/>
        <end position="155"/>
    </location>
</feature>
<dbReference type="Pfam" id="PF01510">
    <property type="entry name" value="Amidase_2"/>
    <property type="match status" value="1"/>
</dbReference>
<keyword evidence="3" id="KW-0378">Hydrolase</keyword>
<evidence type="ECO:0000256" key="1">
    <source>
        <dbReference type="ARBA" id="ARBA00001561"/>
    </source>
</evidence>
<protein>
    <recommendedName>
        <fullName evidence="2">N-acetylmuramoyl-L-alanine amidase</fullName>
        <ecNumber evidence="2">3.5.1.28</ecNumber>
    </recommendedName>
</protein>
<gene>
    <name evidence="6" type="ORF">FJM51_12035</name>
</gene>
<comment type="caution">
    <text evidence="6">The sequence shown here is derived from an EMBL/GenBank/DDBJ whole genome shotgun (WGS) entry which is preliminary data.</text>
</comment>
<dbReference type="GO" id="GO:0008745">
    <property type="term" value="F:N-acetylmuramoyl-L-alanine amidase activity"/>
    <property type="evidence" value="ECO:0007669"/>
    <property type="project" value="UniProtKB-EC"/>
</dbReference>
<dbReference type="EC" id="3.5.1.28" evidence="2"/>
<sequence>MGSETLSRAAELIASRPSPNRGVRRGGARPDLVVLHYTAMESAEAALARLCDPAAEVSAHYVVTERGGLWRLVPEEARAWHAGAGAWGAVLDVNSRSIGIELVNPGPLAGLPPFPEPQMAALEELLDGVMARWGIPPARVIGHSDMAPGRKADPGPKFDWRRLALGGRAVFSSREIASAAPDWAAFAAAAGAIGYHAPDPGGWAAVLDAFRLRFRPWANGPLSGADVGLARDLAERHPCVDAARLPT</sequence>